<sequence>MAAFAMAIIIRTSALLVPSLEMVAPKRVTSASFAPFMVMSAQVLVVMFTIIFDFFVLTYISYTPAHSYSLLIRSLSSLLESPMRKMSSANLKLEMSLPPMEKEVWWSWSVLP</sequence>
<keyword evidence="3" id="KW-1185">Reference proteome</keyword>
<dbReference type="AlphaFoldDB" id="A0A9D4QPD3"/>
<evidence type="ECO:0000313" key="3">
    <source>
        <dbReference type="Proteomes" id="UP000828390"/>
    </source>
</evidence>
<keyword evidence="1" id="KW-0812">Transmembrane</keyword>
<feature type="transmembrane region" description="Helical" evidence="1">
    <location>
        <begin position="38"/>
        <end position="60"/>
    </location>
</feature>
<gene>
    <name evidence="2" type="ORF">DPMN_110901</name>
</gene>
<name>A0A9D4QPD3_DREPO</name>
<reference evidence="2" key="2">
    <citation type="submission" date="2020-11" db="EMBL/GenBank/DDBJ databases">
        <authorList>
            <person name="McCartney M.A."/>
            <person name="Auch B."/>
            <person name="Kono T."/>
            <person name="Mallez S."/>
            <person name="Becker A."/>
            <person name="Gohl D.M."/>
            <person name="Silverstein K.A.T."/>
            <person name="Koren S."/>
            <person name="Bechman K.B."/>
            <person name="Herman A."/>
            <person name="Abrahante J.E."/>
            <person name="Garbe J."/>
        </authorList>
    </citation>
    <scope>NUCLEOTIDE SEQUENCE</scope>
    <source>
        <strain evidence="2">Duluth1</strain>
        <tissue evidence="2">Whole animal</tissue>
    </source>
</reference>
<reference evidence="2" key="1">
    <citation type="journal article" date="2019" name="bioRxiv">
        <title>The Genome of the Zebra Mussel, Dreissena polymorpha: A Resource for Invasive Species Research.</title>
        <authorList>
            <person name="McCartney M.A."/>
            <person name="Auch B."/>
            <person name="Kono T."/>
            <person name="Mallez S."/>
            <person name="Zhang Y."/>
            <person name="Obille A."/>
            <person name="Becker A."/>
            <person name="Abrahante J.E."/>
            <person name="Garbe J."/>
            <person name="Badalamenti J.P."/>
            <person name="Herman A."/>
            <person name="Mangelson H."/>
            <person name="Liachko I."/>
            <person name="Sullivan S."/>
            <person name="Sone E.D."/>
            <person name="Koren S."/>
            <person name="Silverstein K.A.T."/>
            <person name="Beckman K.B."/>
            <person name="Gohl D.M."/>
        </authorList>
    </citation>
    <scope>NUCLEOTIDE SEQUENCE</scope>
    <source>
        <strain evidence="2">Duluth1</strain>
        <tissue evidence="2">Whole animal</tissue>
    </source>
</reference>
<keyword evidence="1" id="KW-0472">Membrane</keyword>
<proteinExistence type="predicted"/>
<dbReference type="EMBL" id="JAIWYP010000004">
    <property type="protein sequence ID" value="KAH3837510.1"/>
    <property type="molecule type" value="Genomic_DNA"/>
</dbReference>
<comment type="caution">
    <text evidence="2">The sequence shown here is derived from an EMBL/GenBank/DDBJ whole genome shotgun (WGS) entry which is preliminary data.</text>
</comment>
<accession>A0A9D4QPD3</accession>
<keyword evidence="1" id="KW-1133">Transmembrane helix</keyword>
<dbReference type="Proteomes" id="UP000828390">
    <property type="component" value="Unassembled WGS sequence"/>
</dbReference>
<organism evidence="2 3">
    <name type="scientific">Dreissena polymorpha</name>
    <name type="common">Zebra mussel</name>
    <name type="synonym">Mytilus polymorpha</name>
    <dbReference type="NCBI Taxonomy" id="45954"/>
    <lineage>
        <taxon>Eukaryota</taxon>
        <taxon>Metazoa</taxon>
        <taxon>Spiralia</taxon>
        <taxon>Lophotrochozoa</taxon>
        <taxon>Mollusca</taxon>
        <taxon>Bivalvia</taxon>
        <taxon>Autobranchia</taxon>
        <taxon>Heteroconchia</taxon>
        <taxon>Euheterodonta</taxon>
        <taxon>Imparidentia</taxon>
        <taxon>Neoheterodontei</taxon>
        <taxon>Myida</taxon>
        <taxon>Dreissenoidea</taxon>
        <taxon>Dreissenidae</taxon>
        <taxon>Dreissena</taxon>
    </lineage>
</organism>
<protein>
    <submittedName>
        <fullName evidence="2">Uncharacterized protein</fullName>
    </submittedName>
</protein>
<evidence type="ECO:0000313" key="2">
    <source>
        <dbReference type="EMBL" id="KAH3837510.1"/>
    </source>
</evidence>
<evidence type="ECO:0000256" key="1">
    <source>
        <dbReference type="SAM" id="Phobius"/>
    </source>
</evidence>